<evidence type="ECO:0000256" key="1">
    <source>
        <dbReference type="ARBA" id="ARBA00012493"/>
    </source>
</evidence>
<evidence type="ECO:0000313" key="12">
    <source>
        <dbReference type="Proteomes" id="UP000035680"/>
    </source>
</evidence>
<dbReference type="InterPro" id="IPR021109">
    <property type="entry name" value="Peptidase_aspartic_dom_sf"/>
</dbReference>
<dbReference type="InterPro" id="IPR001878">
    <property type="entry name" value="Znf_CCHC"/>
</dbReference>
<dbReference type="InterPro" id="IPR012337">
    <property type="entry name" value="RNaseH-like_sf"/>
</dbReference>
<feature type="domain" description="Reverse transcriptase" evidence="10">
    <location>
        <begin position="658"/>
        <end position="837"/>
    </location>
</feature>
<dbReference type="InterPro" id="IPR001584">
    <property type="entry name" value="Integrase_cat-core"/>
</dbReference>
<evidence type="ECO:0000313" key="13">
    <source>
        <dbReference type="WBParaSite" id="SVE_0736600.1"/>
    </source>
</evidence>
<dbReference type="GO" id="GO:0015074">
    <property type="term" value="P:DNA integration"/>
    <property type="evidence" value="ECO:0007669"/>
    <property type="project" value="InterPro"/>
</dbReference>
<evidence type="ECO:0000256" key="6">
    <source>
        <dbReference type="ARBA" id="ARBA00022750"/>
    </source>
</evidence>
<keyword evidence="4" id="KW-0548">Nucleotidyltransferase</keyword>
<dbReference type="SUPFAM" id="SSF50630">
    <property type="entry name" value="Acid proteases"/>
    <property type="match status" value="1"/>
</dbReference>
<dbReference type="PANTHER" id="PTHR37984:SF5">
    <property type="entry name" value="PROTEIN NYNRIN-LIKE"/>
    <property type="match status" value="1"/>
</dbReference>
<reference evidence="12" key="1">
    <citation type="submission" date="2014-07" db="EMBL/GenBank/DDBJ databases">
        <authorList>
            <person name="Martin A.A"/>
            <person name="De Silva N."/>
        </authorList>
    </citation>
    <scope>NUCLEOTIDE SEQUENCE</scope>
</reference>
<keyword evidence="7" id="KW-0378">Hydrolase</keyword>
<dbReference type="InterPro" id="IPR000477">
    <property type="entry name" value="RT_dom"/>
</dbReference>
<keyword evidence="12" id="KW-1185">Reference proteome</keyword>
<evidence type="ECO:0000256" key="2">
    <source>
        <dbReference type="ARBA" id="ARBA00022670"/>
    </source>
</evidence>
<dbReference type="SUPFAM" id="SSF57756">
    <property type="entry name" value="Retrovirus zinc finger-like domains"/>
    <property type="match status" value="1"/>
</dbReference>
<dbReference type="GO" id="GO:0003964">
    <property type="term" value="F:RNA-directed DNA polymerase activity"/>
    <property type="evidence" value="ECO:0007669"/>
    <property type="project" value="UniProtKB-EC"/>
</dbReference>
<reference evidence="13" key="2">
    <citation type="submission" date="2015-08" db="UniProtKB">
        <authorList>
            <consortium name="WormBaseParasite"/>
        </authorList>
    </citation>
    <scope>IDENTIFICATION</scope>
</reference>
<keyword evidence="9" id="KW-0511">Multifunctional enzyme</keyword>
<dbReference type="GO" id="GO:0008270">
    <property type="term" value="F:zinc ion binding"/>
    <property type="evidence" value="ECO:0007669"/>
    <property type="project" value="InterPro"/>
</dbReference>
<dbReference type="Gene3D" id="3.30.420.10">
    <property type="entry name" value="Ribonuclease H-like superfamily/Ribonuclease H"/>
    <property type="match status" value="1"/>
</dbReference>
<evidence type="ECO:0000259" key="10">
    <source>
        <dbReference type="PROSITE" id="PS50878"/>
    </source>
</evidence>
<dbReference type="SUPFAM" id="SSF56672">
    <property type="entry name" value="DNA/RNA polymerases"/>
    <property type="match status" value="1"/>
</dbReference>
<dbReference type="InterPro" id="IPR041577">
    <property type="entry name" value="RT_RNaseH_2"/>
</dbReference>
<keyword evidence="8" id="KW-0238">DNA-binding</keyword>
<dbReference type="InterPro" id="IPR050951">
    <property type="entry name" value="Retrovirus_Pol_polyprotein"/>
</dbReference>
<evidence type="ECO:0000256" key="5">
    <source>
        <dbReference type="ARBA" id="ARBA00022722"/>
    </source>
</evidence>
<feature type="domain" description="Integrase catalytic" evidence="11">
    <location>
        <begin position="1159"/>
        <end position="1319"/>
    </location>
</feature>
<dbReference type="GO" id="GO:0003677">
    <property type="term" value="F:DNA binding"/>
    <property type="evidence" value="ECO:0007669"/>
    <property type="project" value="UniProtKB-KW"/>
</dbReference>
<dbReference type="WBParaSite" id="SVE_0736600.1">
    <property type="protein sequence ID" value="SVE_0736600.1"/>
    <property type="gene ID" value="SVE_0736600"/>
</dbReference>
<dbReference type="PROSITE" id="PS50994">
    <property type="entry name" value="INTEGRASE"/>
    <property type="match status" value="1"/>
</dbReference>
<dbReference type="Pfam" id="PF00078">
    <property type="entry name" value="RVT_1"/>
    <property type="match status" value="1"/>
</dbReference>
<dbReference type="SUPFAM" id="SSF53098">
    <property type="entry name" value="Ribonuclease H-like"/>
    <property type="match status" value="1"/>
</dbReference>
<dbReference type="InterPro" id="IPR036397">
    <property type="entry name" value="RNaseH_sf"/>
</dbReference>
<evidence type="ECO:0000256" key="9">
    <source>
        <dbReference type="ARBA" id="ARBA00023268"/>
    </source>
</evidence>
<dbReference type="FunFam" id="3.30.70.270:FF:000020">
    <property type="entry name" value="Transposon Tf2-6 polyprotein-like Protein"/>
    <property type="match status" value="1"/>
</dbReference>
<dbReference type="CDD" id="cd09274">
    <property type="entry name" value="RNase_HI_RT_Ty3"/>
    <property type="match status" value="1"/>
</dbReference>
<dbReference type="InterPro" id="IPR043128">
    <property type="entry name" value="Rev_trsase/Diguanyl_cyclase"/>
</dbReference>
<dbReference type="Pfam" id="PF17919">
    <property type="entry name" value="RT_RNaseH_2"/>
    <property type="match status" value="1"/>
</dbReference>
<dbReference type="STRING" id="75913.A0A0K0FET0"/>
<dbReference type="Pfam" id="PF17921">
    <property type="entry name" value="Integrase_H2C2"/>
    <property type="match status" value="1"/>
</dbReference>
<dbReference type="Proteomes" id="UP000035680">
    <property type="component" value="Unassembled WGS sequence"/>
</dbReference>
<dbReference type="InterPro" id="IPR041588">
    <property type="entry name" value="Integrase_H2C2"/>
</dbReference>
<dbReference type="GO" id="GO:0004190">
    <property type="term" value="F:aspartic-type endopeptidase activity"/>
    <property type="evidence" value="ECO:0007669"/>
    <property type="project" value="UniProtKB-KW"/>
</dbReference>
<evidence type="ECO:0000256" key="8">
    <source>
        <dbReference type="ARBA" id="ARBA00023125"/>
    </source>
</evidence>
<dbReference type="CDD" id="cd01647">
    <property type="entry name" value="RT_LTR"/>
    <property type="match status" value="1"/>
</dbReference>
<keyword evidence="6" id="KW-0064">Aspartyl protease</keyword>
<dbReference type="SMART" id="SM00343">
    <property type="entry name" value="ZnF_C2HC"/>
    <property type="match status" value="2"/>
</dbReference>
<keyword evidence="5" id="KW-0540">Nuclease</keyword>
<dbReference type="InterPro" id="IPR036875">
    <property type="entry name" value="Znf_CCHC_sf"/>
</dbReference>
<dbReference type="PANTHER" id="PTHR37984">
    <property type="entry name" value="PROTEIN CBG26694"/>
    <property type="match status" value="1"/>
</dbReference>
<dbReference type="GO" id="GO:0019899">
    <property type="term" value="F:enzyme binding"/>
    <property type="evidence" value="ECO:0007669"/>
    <property type="project" value="UniProtKB-ARBA"/>
</dbReference>
<evidence type="ECO:0000256" key="4">
    <source>
        <dbReference type="ARBA" id="ARBA00022695"/>
    </source>
</evidence>
<evidence type="ECO:0000256" key="7">
    <source>
        <dbReference type="ARBA" id="ARBA00022759"/>
    </source>
</evidence>
<dbReference type="InterPro" id="IPR043502">
    <property type="entry name" value="DNA/RNA_pol_sf"/>
</dbReference>
<dbReference type="Gene3D" id="1.10.340.70">
    <property type="match status" value="1"/>
</dbReference>
<dbReference type="Gene3D" id="3.10.10.10">
    <property type="entry name" value="HIV Type 1 Reverse Transcriptase, subunit A, domain 1"/>
    <property type="match status" value="1"/>
</dbReference>
<dbReference type="GO" id="GO:0042575">
    <property type="term" value="C:DNA polymerase complex"/>
    <property type="evidence" value="ECO:0007669"/>
    <property type="project" value="UniProtKB-ARBA"/>
</dbReference>
<keyword evidence="7" id="KW-0255">Endonuclease</keyword>
<sequence length="1451" mass="166039">MRTNSSLGRKAIVLDCLEVLNSQLADSLSKAALDKIAEDNLHCAEFTDTKRTRILENLLLSASEERLSSEEEFEETNFAKSLLHSAVNFLSSKKLSIPSSSGEHVSNISNTGGNLEEMARTFPQLGKYDEKSGPIENFIRDFEDLLIVDNITADQVKKAALRSLLPYTVRDYLENNSDDTSTYQDIKRTLIEKYDGSTARRIAYDKTRYFKLKYSETELESSINALGKLVKESLDSTDEDEILRRQLYRLKEKLEDNYELFVHFRSREDRYSTLAEAASDLQIVFNDNIRLSRIHRRDKVKMKESKRYDLYCKGCFNKGHKISDCRSKNVECRKCHGKGHYSNKCPTSSDSLSTHSSNKLCVTSTSTSVSPVTNPWEALKNCMLRSSENNQPVEIDVYSGLTVKQSRGNSDVDTVVKKNSDICSDRAVNESVDDWDNRKSSKRVTSNSCDMYVKVEFEDGFIAPGIVDSGCQKSAVSLSRANKLGFNSKKAKSERIYMANGSFMISYGTYRTTLKFDNVFVKTDCCVLADKCFSDFKHHLFVGTDVLKATCSIIDFEKNTLRMCNRYVSLIVKCSAVKKTTFLVADSAQSCDINIDSIEMIKSEFSDRFSKNKYDIGACTIVCPTLLVSTEDPPKIRRYPIPEGKRSLVLETIKLWEENKICIRDENVTWLMNMVLVPKRDNQDRICLDSRPLNSVLIGDSYTTPTLADIRCKLVNGKYFTTLDLTQSFLQIVLDDSSSKKLGFKSPNGLTYRFLRMPFGLKIATSVFQRTIDRVLYGLDFALSYVDDILVVTKTTISDHFVHIQLVLDRLRKFDLKVNYAKSQWCGTSVVYLGHAFSADGQRPCDSNAAAIVNYPAPKSLKSLRRYLGKIGYFRNNIPKLASLQKPLTDLLRNKSDKSPFYWTEEAETAFLKTKEALVKAVTISYPNFNLPFKLYCDASSDCFASVLMQNLSKDIDSPLGFFSKRNPDRKKFIPATYLEIRCIAESLDYFRQYVYGNETHIYTDHMSIIKICENNTDRNLFRYVERILEYNVVIHYIRGKENIPADALSRAHLLRTMSKVDDNDGIVGTESKDNIIKNIANVDCLKLPKISDSDKLKYMKSVHDDLGHMCYERCYPLLVARYKWPGMSLDFRKHIQSCNVCLSRNNPKKRPYHFEHTSANFPFEKVNVDVCGPFRATSRGNKYFIGLIDVLTKYIILQEIVDADSEALINFFNNKVIFLYSCPIDVKLDNAQYCKARKLIKFFEDLNIKYSYSTPLHHEGNCNIERVFKTIHTLISKELKINPDLEWDMCLNKIAFFYNATVHMTTKFSPFYLIFGRNPVLKSDVILDANKLKYLVDYDLNDVLDKCHLQAAHNIAKELSDITRERLNAGSCKNVANADSNSYNIGDKVLIRRPNLKNERKHDCPWQTGYEITDVYKNYVECRVRNPKTNGFKGRPRKVFFTDVKLDTSS</sequence>
<dbReference type="EC" id="2.7.7.49" evidence="1"/>
<evidence type="ECO:0000259" key="11">
    <source>
        <dbReference type="PROSITE" id="PS50994"/>
    </source>
</evidence>
<dbReference type="Gene3D" id="3.30.70.270">
    <property type="match status" value="2"/>
</dbReference>
<protein>
    <recommendedName>
        <fullName evidence="1">RNA-directed DNA polymerase</fullName>
        <ecNumber evidence="1">2.7.7.49</ecNumber>
    </recommendedName>
</protein>
<dbReference type="Gene3D" id="2.40.70.10">
    <property type="entry name" value="Acid Proteases"/>
    <property type="match status" value="1"/>
</dbReference>
<evidence type="ECO:0000256" key="3">
    <source>
        <dbReference type="ARBA" id="ARBA00022679"/>
    </source>
</evidence>
<name>A0A0K0FET0_STRVS</name>
<proteinExistence type="predicted"/>
<keyword evidence="3" id="KW-0808">Transferase</keyword>
<dbReference type="GO" id="GO:0004519">
    <property type="term" value="F:endonuclease activity"/>
    <property type="evidence" value="ECO:0007669"/>
    <property type="project" value="UniProtKB-KW"/>
</dbReference>
<dbReference type="PROSITE" id="PS50878">
    <property type="entry name" value="RT_POL"/>
    <property type="match status" value="1"/>
</dbReference>
<organism evidence="12 13">
    <name type="scientific">Strongyloides venezuelensis</name>
    <name type="common">Threadworm</name>
    <dbReference type="NCBI Taxonomy" id="75913"/>
    <lineage>
        <taxon>Eukaryota</taxon>
        <taxon>Metazoa</taxon>
        <taxon>Ecdysozoa</taxon>
        <taxon>Nematoda</taxon>
        <taxon>Chromadorea</taxon>
        <taxon>Rhabditida</taxon>
        <taxon>Tylenchina</taxon>
        <taxon>Panagrolaimomorpha</taxon>
        <taxon>Strongyloidoidea</taxon>
        <taxon>Strongyloididae</taxon>
        <taxon>Strongyloides</taxon>
    </lineage>
</organism>
<dbReference type="GO" id="GO:0006508">
    <property type="term" value="P:proteolysis"/>
    <property type="evidence" value="ECO:0007669"/>
    <property type="project" value="UniProtKB-KW"/>
</dbReference>
<accession>A0A0K0FET0</accession>
<dbReference type="Gene3D" id="4.10.60.10">
    <property type="entry name" value="Zinc finger, CCHC-type"/>
    <property type="match status" value="1"/>
</dbReference>
<keyword evidence="2" id="KW-0645">Protease</keyword>